<dbReference type="EMBL" id="AXCN02000821">
    <property type="status" value="NOT_ANNOTATED_CDS"/>
    <property type="molecule type" value="Genomic_DNA"/>
</dbReference>
<feature type="region of interest" description="Disordered" evidence="1">
    <location>
        <begin position="56"/>
        <end position="75"/>
    </location>
</feature>
<dbReference type="AlphaFoldDB" id="A0A182QHE9"/>
<proteinExistence type="predicted"/>
<keyword evidence="3" id="KW-1185">Reference proteome</keyword>
<protein>
    <submittedName>
        <fullName evidence="2">Uncharacterized protein</fullName>
    </submittedName>
</protein>
<evidence type="ECO:0000313" key="2">
    <source>
        <dbReference type="EnsemblMetazoa" id="AFAF010223-PA"/>
    </source>
</evidence>
<evidence type="ECO:0000313" key="3">
    <source>
        <dbReference type="Proteomes" id="UP000075886"/>
    </source>
</evidence>
<accession>A0A182QHE9</accession>
<dbReference type="Proteomes" id="UP000075886">
    <property type="component" value="Unassembled WGS sequence"/>
</dbReference>
<dbReference type="EnsemblMetazoa" id="AFAF010223-RA">
    <property type="protein sequence ID" value="AFAF010223-PA"/>
    <property type="gene ID" value="AFAF010223"/>
</dbReference>
<name>A0A182QHE9_9DIPT</name>
<dbReference type="VEuPathDB" id="VectorBase:AFAF010223"/>
<organism evidence="2 3">
    <name type="scientific">Anopheles farauti</name>
    <dbReference type="NCBI Taxonomy" id="69004"/>
    <lineage>
        <taxon>Eukaryota</taxon>
        <taxon>Metazoa</taxon>
        <taxon>Ecdysozoa</taxon>
        <taxon>Arthropoda</taxon>
        <taxon>Hexapoda</taxon>
        <taxon>Insecta</taxon>
        <taxon>Pterygota</taxon>
        <taxon>Neoptera</taxon>
        <taxon>Endopterygota</taxon>
        <taxon>Diptera</taxon>
        <taxon>Nematocera</taxon>
        <taxon>Culicoidea</taxon>
        <taxon>Culicidae</taxon>
        <taxon>Anophelinae</taxon>
        <taxon>Anopheles</taxon>
    </lineage>
</organism>
<evidence type="ECO:0000256" key="1">
    <source>
        <dbReference type="SAM" id="MobiDB-lite"/>
    </source>
</evidence>
<reference evidence="3" key="1">
    <citation type="submission" date="2014-01" db="EMBL/GenBank/DDBJ databases">
        <title>The Genome Sequence of Anopheles farauti FAR1 (V2).</title>
        <authorList>
            <consortium name="The Broad Institute Genomics Platform"/>
            <person name="Neafsey D.E."/>
            <person name="Besansky N."/>
            <person name="Howell P."/>
            <person name="Walton C."/>
            <person name="Young S.K."/>
            <person name="Zeng Q."/>
            <person name="Gargeya S."/>
            <person name="Fitzgerald M."/>
            <person name="Haas B."/>
            <person name="Abouelleil A."/>
            <person name="Allen A.W."/>
            <person name="Alvarado L."/>
            <person name="Arachchi H.M."/>
            <person name="Berlin A.M."/>
            <person name="Chapman S.B."/>
            <person name="Gainer-Dewar J."/>
            <person name="Goldberg J."/>
            <person name="Griggs A."/>
            <person name="Gujja S."/>
            <person name="Hansen M."/>
            <person name="Howarth C."/>
            <person name="Imamovic A."/>
            <person name="Ireland A."/>
            <person name="Larimer J."/>
            <person name="McCowan C."/>
            <person name="Murphy C."/>
            <person name="Pearson M."/>
            <person name="Poon T.W."/>
            <person name="Priest M."/>
            <person name="Roberts A."/>
            <person name="Saif S."/>
            <person name="Shea T."/>
            <person name="Sisk P."/>
            <person name="Sykes S."/>
            <person name="Wortman J."/>
            <person name="Nusbaum C."/>
            <person name="Birren B."/>
        </authorList>
    </citation>
    <scope>NUCLEOTIDE SEQUENCE [LARGE SCALE GENOMIC DNA]</scope>
    <source>
        <strain evidence="3">FAR1</strain>
    </source>
</reference>
<sequence length="243" mass="27136">MSGVGVLGTGETFGTLVIGSLLIVDTDVDSCSRVCRFWYMVGTAVGDSADVWKKTQVGPTNPAVGREEKKTKRRKHGDWLEDRADVLPLTSVSVPSTGLTVFSQPSRVFLFRRQDLRYVRIRFRARSANSGNWRVHESMIAWIFSFGCFEIGMIRSRFSSTNRRTNMLNAFRRSGSFTVASSRSSESSSDRSSSSFCSDEFVSSCCCSIGDDCRSLTGSWLKFDLPVIASAFWYCCHRRSGKL</sequence>
<reference evidence="2" key="2">
    <citation type="submission" date="2020-05" db="UniProtKB">
        <authorList>
            <consortium name="EnsemblMetazoa"/>
        </authorList>
    </citation>
    <scope>IDENTIFICATION</scope>
    <source>
        <strain evidence="2">FAR1</strain>
    </source>
</reference>
<dbReference type="EMBL" id="AXCN02000822">
    <property type="status" value="NOT_ANNOTATED_CDS"/>
    <property type="molecule type" value="Genomic_DNA"/>
</dbReference>